<keyword evidence="3" id="KW-0269">Exonuclease</keyword>
<evidence type="ECO:0000313" key="6">
    <source>
        <dbReference type="EMBL" id="KAL2841687.1"/>
    </source>
</evidence>
<accession>A0ABR4JNT1</accession>
<dbReference type="Proteomes" id="UP001610446">
    <property type="component" value="Unassembled WGS sequence"/>
</dbReference>
<dbReference type="InterPro" id="IPR047021">
    <property type="entry name" value="REXO1/3/4-like"/>
</dbReference>
<evidence type="ECO:0000256" key="2">
    <source>
        <dbReference type="ARBA" id="ARBA00022801"/>
    </source>
</evidence>
<dbReference type="PANTHER" id="PTHR12801">
    <property type="entry name" value="RNA EXONUCLEASE REXO1 / RECO3 FAMILY MEMBER-RELATED"/>
    <property type="match status" value="1"/>
</dbReference>
<keyword evidence="7" id="KW-1185">Reference proteome</keyword>
<keyword evidence="1" id="KW-0540">Nuclease</keyword>
<name>A0ABR4JNT1_9EURO</name>
<dbReference type="InterPro" id="IPR036397">
    <property type="entry name" value="RNaseH_sf"/>
</dbReference>
<evidence type="ECO:0000256" key="3">
    <source>
        <dbReference type="ARBA" id="ARBA00022839"/>
    </source>
</evidence>
<dbReference type="CDD" id="cd06137">
    <property type="entry name" value="DEDDh_RNase"/>
    <property type="match status" value="1"/>
</dbReference>
<feature type="compositionally biased region" description="Pro residues" evidence="4">
    <location>
        <begin position="42"/>
        <end position="53"/>
    </location>
</feature>
<dbReference type="SUPFAM" id="SSF53098">
    <property type="entry name" value="Ribonuclease H-like"/>
    <property type="match status" value="1"/>
</dbReference>
<evidence type="ECO:0000259" key="5">
    <source>
        <dbReference type="SMART" id="SM00479"/>
    </source>
</evidence>
<evidence type="ECO:0000256" key="1">
    <source>
        <dbReference type="ARBA" id="ARBA00022722"/>
    </source>
</evidence>
<organism evidence="6 7">
    <name type="scientific">Aspergillus pseudoustus</name>
    <dbReference type="NCBI Taxonomy" id="1810923"/>
    <lineage>
        <taxon>Eukaryota</taxon>
        <taxon>Fungi</taxon>
        <taxon>Dikarya</taxon>
        <taxon>Ascomycota</taxon>
        <taxon>Pezizomycotina</taxon>
        <taxon>Eurotiomycetes</taxon>
        <taxon>Eurotiomycetidae</taxon>
        <taxon>Eurotiales</taxon>
        <taxon>Aspergillaceae</taxon>
        <taxon>Aspergillus</taxon>
        <taxon>Aspergillus subgen. Nidulantes</taxon>
    </lineage>
</organism>
<feature type="region of interest" description="Disordered" evidence="4">
    <location>
        <begin position="35"/>
        <end position="69"/>
    </location>
</feature>
<keyword evidence="2" id="KW-0378">Hydrolase</keyword>
<protein>
    <submittedName>
        <fullName evidence="6">Ribonuclease H-like domain-containing protein</fullName>
    </submittedName>
</protein>
<dbReference type="SMART" id="SM00479">
    <property type="entry name" value="EXOIII"/>
    <property type="match status" value="1"/>
</dbReference>
<evidence type="ECO:0000256" key="4">
    <source>
        <dbReference type="SAM" id="MobiDB-lite"/>
    </source>
</evidence>
<feature type="domain" description="Exonuclease" evidence="5">
    <location>
        <begin position="71"/>
        <end position="247"/>
    </location>
</feature>
<sequence length="295" mass="31937">MPSIKPIPIPQEDHATILEALSTKCHSTGTLARFRFPIGPSTAPPPLPSPPAHPNGQGQPQNQARGPKRHAALAIDCEMVGIDPKNTSYLGQVVAVDMLTGKTVLDICVQPPVTVRNWRSTKSGLSPAVFREYKKRGRLVQGVPGAQRALYALMDGETILVGHALENDIRALGIVHGRVVDTQILTREIVAQAAGGLMLPCRTWGLKTCAEEILGRGIQQGREGHGCEEDTRATRDLALACVRDADFNPHGLSVREWAAIEAQCEVNFPAKQWGGYHSPLWNGDGQAGTVDYDWL</sequence>
<dbReference type="InterPro" id="IPR012337">
    <property type="entry name" value="RNaseH-like_sf"/>
</dbReference>
<comment type="caution">
    <text evidence="6">The sequence shown here is derived from an EMBL/GenBank/DDBJ whole genome shotgun (WGS) entry which is preliminary data.</text>
</comment>
<gene>
    <name evidence="6" type="ORF">BJY01DRAFT_249447</name>
</gene>
<dbReference type="Gene3D" id="3.30.420.10">
    <property type="entry name" value="Ribonuclease H-like superfamily/Ribonuclease H"/>
    <property type="match status" value="1"/>
</dbReference>
<dbReference type="InterPro" id="IPR013520">
    <property type="entry name" value="Ribonucl_H"/>
</dbReference>
<dbReference type="EMBL" id="JBFXLU010000107">
    <property type="protein sequence ID" value="KAL2841687.1"/>
    <property type="molecule type" value="Genomic_DNA"/>
</dbReference>
<proteinExistence type="predicted"/>
<reference evidence="6 7" key="1">
    <citation type="submission" date="2024-07" db="EMBL/GenBank/DDBJ databases">
        <title>Section-level genome sequencing and comparative genomics of Aspergillus sections Usti and Cavernicolus.</title>
        <authorList>
            <consortium name="Lawrence Berkeley National Laboratory"/>
            <person name="Nybo J.L."/>
            <person name="Vesth T.C."/>
            <person name="Theobald S."/>
            <person name="Frisvad J.C."/>
            <person name="Larsen T.O."/>
            <person name="Kjaerboelling I."/>
            <person name="Rothschild-Mancinelli K."/>
            <person name="Lyhne E.K."/>
            <person name="Kogle M.E."/>
            <person name="Barry K."/>
            <person name="Clum A."/>
            <person name="Na H."/>
            <person name="Ledsgaard L."/>
            <person name="Lin J."/>
            <person name="Lipzen A."/>
            <person name="Kuo A."/>
            <person name="Riley R."/>
            <person name="Mondo S."/>
            <person name="Labutti K."/>
            <person name="Haridas S."/>
            <person name="Pangalinan J."/>
            <person name="Salamov A.A."/>
            <person name="Simmons B.A."/>
            <person name="Magnuson J.K."/>
            <person name="Chen J."/>
            <person name="Drula E."/>
            <person name="Henrissat B."/>
            <person name="Wiebenga A."/>
            <person name="Lubbers R.J."/>
            <person name="Gomes A.C."/>
            <person name="Makela M.R."/>
            <person name="Stajich J."/>
            <person name="Grigoriev I.V."/>
            <person name="Mortensen U.H."/>
            <person name="De Vries R.P."/>
            <person name="Baker S.E."/>
            <person name="Andersen M.R."/>
        </authorList>
    </citation>
    <scope>NUCLEOTIDE SEQUENCE [LARGE SCALE GENOMIC DNA]</scope>
    <source>
        <strain evidence="6 7">CBS 123904</strain>
    </source>
</reference>
<evidence type="ECO:0000313" key="7">
    <source>
        <dbReference type="Proteomes" id="UP001610446"/>
    </source>
</evidence>
<dbReference type="PANTHER" id="PTHR12801:SF114">
    <property type="entry name" value="EXONUCLEASE, PUTATIVE (AFU_ORTHOLOGUE AFUA_7G00870)-RELATED"/>
    <property type="match status" value="1"/>
</dbReference>